<dbReference type="EMBL" id="JAESDN010000009">
    <property type="protein sequence ID" value="KAG7045683.1"/>
    <property type="molecule type" value="Genomic_DNA"/>
</dbReference>
<feature type="compositionally biased region" description="Polar residues" evidence="1">
    <location>
        <begin position="34"/>
        <end position="44"/>
    </location>
</feature>
<name>A0A9P7QYS1_9PEZI</name>
<keyword evidence="2" id="KW-0812">Transmembrane</keyword>
<feature type="region of interest" description="Disordered" evidence="1">
    <location>
        <begin position="298"/>
        <end position="346"/>
    </location>
</feature>
<feature type="region of interest" description="Disordered" evidence="1">
    <location>
        <begin position="21"/>
        <end position="78"/>
    </location>
</feature>
<organism evidence="3 4">
    <name type="scientific">Colletotrichum scovillei</name>
    <dbReference type="NCBI Taxonomy" id="1209932"/>
    <lineage>
        <taxon>Eukaryota</taxon>
        <taxon>Fungi</taxon>
        <taxon>Dikarya</taxon>
        <taxon>Ascomycota</taxon>
        <taxon>Pezizomycotina</taxon>
        <taxon>Sordariomycetes</taxon>
        <taxon>Hypocreomycetidae</taxon>
        <taxon>Glomerellales</taxon>
        <taxon>Glomerellaceae</taxon>
        <taxon>Colletotrichum</taxon>
        <taxon>Colletotrichum acutatum species complex</taxon>
    </lineage>
</organism>
<keyword evidence="2" id="KW-0472">Membrane</keyword>
<protein>
    <submittedName>
        <fullName evidence="3">Uncharacterized protein</fullName>
    </submittedName>
</protein>
<sequence>MTDSYFESNIATTALKDQLRAVQAKNAPKKPEWASSQQNEQPVSTKGPRPLRLVEKYNKEKDDSSTNQNTPNPDTASAQEAEITAENPYCSGAIQDGLPIHMVDAENGQQLTEHPHHQNSEHLRTHEDVGTDHVTDRGRQLTEDGELPPIKTFWEKIESALYLYQLRTHGDNEEHPLYRARAKAFSMHKAVGILAAFSASLFFSVGIYFAKDDIQPPLNLPFMFTWIAISGIVVLWAIVAVILIQWSKRGLKHDLEVARMGDAFNATTVGDAGSEGCFVNGVRYEGEQRPRPDFVTNEAVQQENGLEASETSGSSTHSSLDVIRESKRNGAYNTKEELSKLPGTPE</sequence>
<dbReference type="Proteomes" id="UP000699042">
    <property type="component" value="Unassembled WGS sequence"/>
</dbReference>
<feature type="compositionally biased region" description="Low complexity" evidence="1">
    <location>
        <begin position="309"/>
        <end position="319"/>
    </location>
</feature>
<reference evidence="3" key="1">
    <citation type="submission" date="2021-05" db="EMBL/GenBank/DDBJ databases">
        <title>Comparative genomics of three Colletotrichum scovillei strains and genetic complementation revealed genes involved fungal growth and virulence on chili pepper.</title>
        <authorList>
            <person name="Hsieh D.-K."/>
            <person name="Chuang S.-C."/>
            <person name="Chen C.-Y."/>
            <person name="Chao Y.-T."/>
            <person name="Lu M.-Y.J."/>
            <person name="Lee M.-H."/>
            <person name="Shih M.-C."/>
        </authorList>
    </citation>
    <scope>NUCLEOTIDE SEQUENCE</scope>
    <source>
        <strain evidence="3">Coll-153</strain>
    </source>
</reference>
<evidence type="ECO:0000313" key="4">
    <source>
        <dbReference type="Proteomes" id="UP000699042"/>
    </source>
</evidence>
<evidence type="ECO:0000313" key="3">
    <source>
        <dbReference type="EMBL" id="KAG7045683.1"/>
    </source>
</evidence>
<feature type="compositionally biased region" description="Basic and acidic residues" evidence="1">
    <location>
        <begin position="322"/>
        <end position="339"/>
    </location>
</feature>
<feature type="transmembrane region" description="Helical" evidence="2">
    <location>
        <begin position="190"/>
        <end position="210"/>
    </location>
</feature>
<gene>
    <name evidence="3" type="ORF">JMJ77_009761</name>
</gene>
<accession>A0A9P7QYS1</accession>
<comment type="caution">
    <text evidence="3">The sequence shown here is derived from an EMBL/GenBank/DDBJ whole genome shotgun (WGS) entry which is preliminary data.</text>
</comment>
<feature type="compositionally biased region" description="Polar residues" evidence="1">
    <location>
        <begin position="65"/>
        <end position="78"/>
    </location>
</feature>
<evidence type="ECO:0000256" key="2">
    <source>
        <dbReference type="SAM" id="Phobius"/>
    </source>
</evidence>
<dbReference type="AlphaFoldDB" id="A0A9P7QYS1"/>
<dbReference type="OrthoDB" id="4838693at2759"/>
<keyword evidence="2" id="KW-1133">Transmembrane helix</keyword>
<keyword evidence="4" id="KW-1185">Reference proteome</keyword>
<evidence type="ECO:0000256" key="1">
    <source>
        <dbReference type="SAM" id="MobiDB-lite"/>
    </source>
</evidence>
<feature type="region of interest" description="Disordered" evidence="1">
    <location>
        <begin position="113"/>
        <end position="144"/>
    </location>
</feature>
<feature type="compositionally biased region" description="Basic and acidic residues" evidence="1">
    <location>
        <begin position="52"/>
        <end position="64"/>
    </location>
</feature>
<feature type="transmembrane region" description="Helical" evidence="2">
    <location>
        <begin position="222"/>
        <end position="244"/>
    </location>
</feature>
<feature type="compositionally biased region" description="Basic and acidic residues" evidence="1">
    <location>
        <begin position="113"/>
        <end position="142"/>
    </location>
</feature>
<proteinExistence type="predicted"/>